<evidence type="ECO:0000313" key="1">
    <source>
        <dbReference type="EMBL" id="CAI9575290.1"/>
    </source>
</evidence>
<proteinExistence type="predicted"/>
<comment type="caution">
    <text evidence="1">The sequence shown here is derived from an EMBL/GenBank/DDBJ whole genome shotgun (WGS) entry which is preliminary data.</text>
</comment>
<gene>
    <name evidence="1" type="ORF">SPARVUS_LOCUS8166272</name>
</gene>
<protein>
    <submittedName>
        <fullName evidence="1">Uncharacterized protein</fullName>
    </submittedName>
</protein>
<dbReference type="EMBL" id="CATNWA010014734">
    <property type="protein sequence ID" value="CAI9575290.1"/>
    <property type="molecule type" value="Genomic_DNA"/>
</dbReference>
<dbReference type="Proteomes" id="UP001162483">
    <property type="component" value="Unassembled WGS sequence"/>
</dbReference>
<keyword evidence="2" id="KW-1185">Reference proteome</keyword>
<feature type="non-terminal residue" evidence="1">
    <location>
        <position position="33"/>
    </location>
</feature>
<evidence type="ECO:0000313" key="2">
    <source>
        <dbReference type="Proteomes" id="UP001162483"/>
    </source>
</evidence>
<sequence length="33" mass="3522">MSCQSAPGYLFINSTVLPYQCSLPVPISAAYPC</sequence>
<name>A0ABN9DRN2_9NEOB</name>
<reference evidence="1" key="1">
    <citation type="submission" date="2023-05" db="EMBL/GenBank/DDBJ databases">
        <authorList>
            <person name="Stuckert A."/>
        </authorList>
    </citation>
    <scope>NUCLEOTIDE SEQUENCE</scope>
</reference>
<organism evidence="1 2">
    <name type="scientific">Staurois parvus</name>
    <dbReference type="NCBI Taxonomy" id="386267"/>
    <lineage>
        <taxon>Eukaryota</taxon>
        <taxon>Metazoa</taxon>
        <taxon>Chordata</taxon>
        <taxon>Craniata</taxon>
        <taxon>Vertebrata</taxon>
        <taxon>Euteleostomi</taxon>
        <taxon>Amphibia</taxon>
        <taxon>Batrachia</taxon>
        <taxon>Anura</taxon>
        <taxon>Neobatrachia</taxon>
        <taxon>Ranoidea</taxon>
        <taxon>Ranidae</taxon>
        <taxon>Staurois</taxon>
    </lineage>
</organism>
<accession>A0ABN9DRN2</accession>